<dbReference type="Pfam" id="PF02016">
    <property type="entry name" value="Peptidase_S66"/>
    <property type="match status" value="1"/>
</dbReference>
<evidence type="ECO:0000256" key="1">
    <source>
        <dbReference type="ARBA" id="ARBA00010233"/>
    </source>
</evidence>
<feature type="chain" id="PRO_5007392003" description="LD-carboxypeptidase" evidence="6">
    <location>
        <begin position="23"/>
        <end position="328"/>
    </location>
</feature>
<dbReference type="GO" id="GO:0004180">
    <property type="term" value="F:carboxypeptidase activity"/>
    <property type="evidence" value="ECO:0007669"/>
    <property type="project" value="UniProtKB-KW"/>
</dbReference>
<dbReference type="STRING" id="933852.A0A0C2WFT0"/>
<dbReference type="SUPFAM" id="SSF141986">
    <property type="entry name" value="LD-carboxypeptidase A C-terminal domain-like"/>
    <property type="match status" value="1"/>
</dbReference>
<evidence type="ECO:0000256" key="6">
    <source>
        <dbReference type="SAM" id="SignalP"/>
    </source>
</evidence>
<dbReference type="HOGENOM" id="CLU_034346_3_1_1"/>
<dbReference type="InterPro" id="IPR027461">
    <property type="entry name" value="Carboxypeptidase_A_C_sf"/>
</dbReference>
<keyword evidence="2" id="KW-0121">Carboxypeptidase</keyword>
<dbReference type="GO" id="GO:0006508">
    <property type="term" value="P:proteolysis"/>
    <property type="evidence" value="ECO:0007669"/>
    <property type="project" value="UniProtKB-KW"/>
</dbReference>
<evidence type="ECO:0000256" key="4">
    <source>
        <dbReference type="ARBA" id="ARBA00022801"/>
    </source>
</evidence>
<dbReference type="EMBL" id="KN824316">
    <property type="protein sequence ID" value="KIM25268.1"/>
    <property type="molecule type" value="Genomic_DNA"/>
</dbReference>
<dbReference type="Gene3D" id="3.50.30.60">
    <property type="entry name" value="LD-carboxypeptidase A C-terminal domain-like"/>
    <property type="match status" value="1"/>
</dbReference>
<keyword evidence="4" id="KW-0378">Hydrolase</keyword>
<evidence type="ECO:0000313" key="9">
    <source>
        <dbReference type="EMBL" id="KIM20056.1"/>
    </source>
</evidence>
<reference evidence="10 11" key="1">
    <citation type="submission" date="2014-04" db="EMBL/GenBank/DDBJ databases">
        <authorList>
            <consortium name="DOE Joint Genome Institute"/>
            <person name="Kuo A."/>
            <person name="Zuccaro A."/>
            <person name="Kohler A."/>
            <person name="Nagy L.G."/>
            <person name="Floudas D."/>
            <person name="Copeland A."/>
            <person name="Barry K.W."/>
            <person name="Cichocki N."/>
            <person name="Veneault-Fourrey C."/>
            <person name="LaButti K."/>
            <person name="Lindquist E.A."/>
            <person name="Lipzen A."/>
            <person name="Lundell T."/>
            <person name="Morin E."/>
            <person name="Murat C."/>
            <person name="Sun H."/>
            <person name="Tunlid A."/>
            <person name="Henrissat B."/>
            <person name="Grigoriev I.V."/>
            <person name="Hibbett D.S."/>
            <person name="Martin F."/>
            <person name="Nordberg H.P."/>
            <person name="Cantor M.N."/>
            <person name="Hua S.X."/>
        </authorList>
    </citation>
    <scope>NUCLEOTIDE SEQUENCE [LARGE SCALE GENOMIC DNA]</scope>
    <source>
        <strain evidence="10 11">MAFF 305830</strain>
    </source>
</reference>
<evidence type="ECO:0000256" key="3">
    <source>
        <dbReference type="ARBA" id="ARBA00022670"/>
    </source>
</evidence>
<evidence type="ECO:0000313" key="11">
    <source>
        <dbReference type="Proteomes" id="UP000054097"/>
    </source>
</evidence>
<dbReference type="Gene3D" id="3.40.50.10740">
    <property type="entry name" value="Class I glutamine amidotransferase-like"/>
    <property type="match status" value="1"/>
</dbReference>
<keyword evidence="5" id="KW-0720">Serine protease</keyword>
<name>A0A0C2WFT0_SERVB</name>
<evidence type="ECO:0000256" key="5">
    <source>
        <dbReference type="ARBA" id="ARBA00022825"/>
    </source>
</evidence>
<dbReference type="OrthoDB" id="5186469at2759"/>
<dbReference type="SUPFAM" id="SSF52317">
    <property type="entry name" value="Class I glutamine amidotransferase-like"/>
    <property type="match status" value="1"/>
</dbReference>
<dbReference type="EMBL" id="KN824483">
    <property type="protein sequence ID" value="KIM20056.1"/>
    <property type="molecule type" value="Genomic_DNA"/>
</dbReference>
<reference evidence="11" key="2">
    <citation type="submission" date="2015-01" db="EMBL/GenBank/DDBJ databases">
        <title>Evolutionary Origins and Diversification of the Mycorrhizal Mutualists.</title>
        <authorList>
            <consortium name="DOE Joint Genome Institute"/>
            <consortium name="Mycorrhizal Genomics Consortium"/>
            <person name="Kohler A."/>
            <person name="Kuo A."/>
            <person name="Nagy L.G."/>
            <person name="Floudas D."/>
            <person name="Copeland A."/>
            <person name="Barry K.W."/>
            <person name="Cichocki N."/>
            <person name="Veneault-Fourrey C."/>
            <person name="LaButti K."/>
            <person name="Lindquist E.A."/>
            <person name="Lipzen A."/>
            <person name="Lundell T."/>
            <person name="Morin E."/>
            <person name="Murat C."/>
            <person name="Riley R."/>
            <person name="Ohm R."/>
            <person name="Sun H."/>
            <person name="Tunlid A."/>
            <person name="Henrissat B."/>
            <person name="Grigoriev I.V."/>
            <person name="Hibbett D.S."/>
            <person name="Martin F."/>
        </authorList>
    </citation>
    <scope>NUCLEOTIDE SEQUENCE [LARGE SCALE GENOMIC DNA]</scope>
    <source>
        <strain evidence="11">MAFF 305830</strain>
    </source>
</reference>
<keyword evidence="3" id="KW-0645">Protease</keyword>
<evidence type="ECO:0000256" key="2">
    <source>
        <dbReference type="ARBA" id="ARBA00022645"/>
    </source>
</evidence>
<gene>
    <name evidence="10" type="ORF">M408DRAFT_331364</name>
    <name evidence="9" type="ORF">M408DRAFT_334163</name>
</gene>
<dbReference type="InterPro" id="IPR003507">
    <property type="entry name" value="S66_fam"/>
</dbReference>
<feature type="domain" description="LD-carboxypeptidase N-terminal" evidence="7">
    <location>
        <begin position="36"/>
        <end position="155"/>
    </location>
</feature>
<organism evidence="10 11">
    <name type="scientific">Serendipita vermifera MAFF 305830</name>
    <dbReference type="NCBI Taxonomy" id="933852"/>
    <lineage>
        <taxon>Eukaryota</taxon>
        <taxon>Fungi</taxon>
        <taxon>Dikarya</taxon>
        <taxon>Basidiomycota</taxon>
        <taxon>Agaricomycotina</taxon>
        <taxon>Agaricomycetes</taxon>
        <taxon>Sebacinales</taxon>
        <taxon>Serendipitaceae</taxon>
        <taxon>Serendipita</taxon>
    </lineage>
</organism>
<feature type="domain" description="LD-carboxypeptidase C-terminal" evidence="8">
    <location>
        <begin position="201"/>
        <end position="314"/>
    </location>
</feature>
<dbReference type="GO" id="GO:0008236">
    <property type="term" value="F:serine-type peptidase activity"/>
    <property type="evidence" value="ECO:0007669"/>
    <property type="project" value="UniProtKB-KW"/>
</dbReference>
<protein>
    <recommendedName>
        <fullName evidence="12">LD-carboxypeptidase</fullName>
    </recommendedName>
</protein>
<accession>A0A0C2WFT0</accession>
<proteinExistence type="inferred from homology"/>
<reference evidence="10" key="3">
    <citation type="submission" date="2015-02" db="EMBL/GenBank/DDBJ databases">
        <title>Evolutionary Origins and Diversification of the Mycorrhizal Mutualists.</title>
        <authorList>
            <consortium name="DOE Joint Genome Institute"/>
            <consortium name="Mycorrhizal Genomics Consortium"/>
            <person name="Kohler A."/>
            <person name="Kuo A."/>
            <person name="Nagy L.G."/>
            <person name="Floudas D."/>
            <person name="Copeland A."/>
            <person name="Barry K.W."/>
            <person name="Cichocki N."/>
            <person name="Veneault-Fourrey C."/>
            <person name="LaButti K."/>
            <person name="Lindquist E.A."/>
            <person name="Lipzen A."/>
            <person name="Lundell T."/>
            <person name="Morin E."/>
            <person name="Murat C."/>
            <person name="Riley R."/>
            <person name="Ohm R."/>
            <person name="Sun H."/>
            <person name="Tunlid A."/>
            <person name="Henrissat B."/>
            <person name="Grigoriev I.V."/>
            <person name="Hibbett D.S."/>
            <person name="Martin F."/>
        </authorList>
    </citation>
    <scope>NUCLEOTIDE SEQUENCE</scope>
    <source>
        <strain evidence="10 11">MAFF 305830</strain>
    </source>
</reference>
<dbReference type="InterPro" id="IPR040449">
    <property type="entry name" value="Peptidase_S66_N"/>
</dbReference>
<dbReference type="InterPro" id="IPR027478">
    <property type="entry name" value="LdcA_N"/>
</dbReference>
<evidence type="ECO:0000259" key="8">
    <source>
        <dbReference type="Pfam" id="PF17676"/>
    </source>
</evidence>
<comment type="similarity">
    <text evidence="1">Belongs to the peptidase S66 family.</text>
</comment>
<evidence type="ECO:0000259" key="7">
    <source>
        <dbReference type="Pfam" id="PF02016"/>
    </source>
</evidence>
<dbReference type="InterPro" id="IPR040921">
    <property type="entry name" value="Peptidase_S66C"/>
</dbReference>
<dbReference type="InterPro" id="IPR029062">
    <property type="entry name" value="Class_I_gatase-like"/>
</dbReference>
<evidence type="ECO:0000313" key="10">
    <source>
        <dbReference type="EMBL" id="KIM25268.1"/>
    </source>
</evidence>
<dbReference type="PIRSF" id="PIRSF028757">
    <property type="entry name" value="LD-carboxypeptidase"/>
    <property type="match status" value="1"/>
</dbReference>
<evidence type="ECO:0008006" key="12">
    <source>
        <dbReference type="Google" id="ProtNLM"/>
    </source>
</evidence>
<dbReference type="PANTHER" id="PTHR30237">
    <property type="entry name" value="MURAMOYLTETRAPEPTIDE CARBOXYPEPTIDASE"/>
    <property type="match status" value="1"/>
</dbReference>
<dbReference type="Pfam" id="PF17676">
    <property type="entry name" value="Peptidase_S66C"/>
    <property type="match status" value="1"/>
</dbReference>
<sequence>MRTTALLYILLEGIMTDIVVNANSIRPPAILSGDIVRIVAPGGAVTASSLSTGETFLRNNYGLDVQRDPHVLDVDLYYAGTDSVRAQEVLDAFAQTDVQAIWAARGGYGTARILSTVQTTLLNGLQTSPRWLVGYSDITALHALWNKAGLVSIHGPMGSDIHSFTQASRDSLFSVLSTTGALTQTFSGSIRYTGSGGSGATGRLLGGNLSVLASLVGSGFLPDYHGAILLVEDTGEAAYSVDRLLTTLLRSPDFEGIVGIAIGQLLNADTSTYTALQLLDRTLAPLGLPVITGLAIGHDTTKAMPVVLGADAEIDVANSQLKVYVPDV</sequence>
<dbReference type="AlphaFoldDB" id="A0A0C2WFT0"/>
<dbReference type="CDD" id="cd07025">
    <property type="entry name" value="Peptidase_S66"/>
    <property type="match status" value="1"/>
</dbReference>
<keyword evidence="11" id="KW-1185">Reference proteome</keyword>
<dbReference type="Proteomes" id="UP000054097">
    <property type="component" value="Unassembled WGS sequence"/>
</dbReference>
<dbReference type="PANTHER" id="PTHR30237:SF2">
    <property type="entry name" value="MUREIN TETRAPEPTIDE CARBOXYPEPTIDASE"/>
    <property type="match status" value="1"/>
</dbReference>
<keyword evidence="6" id="KW-0732">Signal</keyword>
<feature type="signal peptide" evidence="6">
    <location>
        <begin position="1"/>
        <end position="22"/>
    </location>
</feature>